<dbReference type="GO" id="GO:0008081">
    <property type="term" value="F:phosphoric diester hydrolase activity"/>
    <property type="evidence" value="ECO:0007669"/>
    <property type="project" value="InterPro"/>
</dbReference>
<dbReference type="STRING" id="946677.SAMN05444484_103194"/>
<sequence length="369" mass="41713">MSYPLSVNTNLQFQIMKQILFTLCIAGTIHCNSQVKNDNLKINQIQVIGSHNSYRQNIEPDLYNLIQAKDTSRSLKGLQYTHISLTEQLNKGLRNLEIDVFADTKGGKYAHPKGLDVVKSEQVYDPKGEMQKPGFKVFHMPDIDFRTSCYTFQLCLAELKKWSDANPDHVPVFITLEPKDGEANFFGTKPEDFTPELFDALDAELRKGLGDKLITPDMVRGKYKTLEEAVLHNNWPTLKKGKGKFLFILDNNGAKRDLYALNHPSLKGRAVFINAEPGKPEAATLFRNNSEDPEIADLVQKGYLIRTRADSDTKEARANDYTHFEAAKKSGAQIITTDYYLPSTFFNSPYQIKYDDGSYVRVDPVNGGK</sequence>
<evidence type="ECO:0000313" key="1">
    <source>
        <dbReference type="EMBL" id="SHL98223.1"/>
    </source>
</evidence>
<gene>
    <name evidence="1" type="ORF">SAMN05444484_103194</name>
</gene>
<dbReference type="CDD" id="cd08589">
    <property type="entry name" value="PI-PLCc_SaPLC1_like"/>
    <property type="match status" value="1"/>
</dbReference>
<dbReference type="EMBL" id="FRBT01000003">
    <property type="protein sequence ID" value="SHL98223.1"/>
    <property type="molecule type" value="Genomic_DNA"/>
</dbReference>
<protein>
    <submittedName>
        <fullName evidence="1">Phosphoinositide phospholipase C, Ca2+-dependent</fullName>
    </submittedName>
</protein>
<dbReference type="Proteomes" id="UP000184028">
    <property type="component" value="Unassembled WGS sequence"/>
</dbReference>
<organism evidence="1 2">
    <name type="scientific">Flavobacterium chilense</name>
    <dbReference type="NCBI Taxonomy" id="946677"/>
    <lineage>
        <taxon>Bacteria</taxon>
        <taxon>Pseudomonadati</taxon>
        <taxon>Bacteroidota</taxon>
        <taxon>Flavobacteriia</taxon>
        <taxon>Flavobacteriales</taxon>
        <taxon>Flavobacteriaceae</taxon>
        <taxon>Flavobacterium</taxon>
    </lineage>
</organism>
<name>A0A1M7F2J6_9FLAO</name>
<evidence type="ECO:0000313" key="2">
    <source>
        <dbReference type="Proteomes" id="UP000184028"/>
    </source>
</evidence>
<dbReference type="Gene3D" id="3.20.20.190">
    <property type="entry name" value="Phosphatidylinositol (PI) phosphodiesterase"/>
    <property type="match status" value="1"/>
</dbReference>
<dbReference type="AlphaFoldDB" id="A0A1M7F2J6"/>
<reference evidence="2" key="1">
    <citation type="submission" date="2016-11" db="EMBL/GenBank/DDBJ databases">
        <authorList>
            <person name="Varghese N."/>
            <person name="Submissions S."/>
        </authorList>
    </citation>
    <scope>NUCLEOTIDE SEQUENCE [LARGE SCALE GENOMIC DNA]</scope>
    <source>
        <strain evidence="2">DSM 24724</strain>
    </source>
</reference>
<keyword evidence="2" id="KW-1185">Reference proteome</keyword>
<dbReference type="GO" id="GO:0006629">
    <property type="term" value="P:lipid metabolic process"/>
    <property type="evidence" value="ECO:0007669"/>
    <property type="project" value="InterPro"/>
</dbReference>
<dbReference type="Pfam" id="PF16670">
    <property type="entry name" value="PI-PLC-C1"/>
    <property type="match status" value="1"/>
</dbReference>
<dbReference type="InterPro" id="IPR032075">
    <property type="entry name" value="PI-PLC-C1"/>
</dbReference>
<dbReference type="SUPFAM" id="SSF51695">
    <property type="entry name" value="PLC-like phosphodiesterases"/>
    <property type="match status" value="1"/>
</dbReference>
<dbReference type="InterPro" id="IPR017946">
    <property type="entry name" value="PLC-like_Pdiesterase_TIM-brl"/>
</dbReference>
<accession>A0A1M7F2J6</accession>
<proteinExistence type="predicted"/>